<keyword evidence="1" id="KW-0051">Antiviral defense</keyword>
<proteinExistence type="predicted"/>
<dbReference type="OrthoDB" id="58845at2"/>
<accession>K8DY69</accession>
<gene>
    <name evidence="2" type="ORF">DESHY_120063</name>
</gene>
<dbReference type="GO" id="GO:0051607">
    <property type="term" value="P:defense response to virus"/>
    <property type="evidence" value="ECO:0007669"/>
    <property type="project" value="UniProtKB-KW"/>
</dbReference>
<dbReference type="NCBIfam" id="TIGR02593">
    <property type="entry name" value="CRISPR_cas5"/>
    <property type="match status" value="1"/>
</dbReference>
<dbReference type="AlphaFoldDB" id="K8DY69"/>
<dbReference type="Pfam" id="PF09704">
    <property type="entry name" value="Cas_Cas5d"/>
    <property type="match status" value="1"/>
</dbReference>
<name>K8DY69_9FIRM</name>
<reference evidence="2 3" key="1">
    <citation type="journal article" date="2013" name="Genome Announc.">
        <title>Genome Sequence of the Sulfate-Reducing Bacterium Desulfotomaculum hydrothermale Lam5(T).</title>
        <authorList>
            <person name="Amin O."/>
            <person name="Fardeau M.L."/>
            <person name="Valette O."/>
            <person name="Hirschler-Rea A."/>
            <person name="Barbe V."/>
            <person name="Medigue C."/>
            <person name="Vacherie B."/>
            <person name="Ollivier B."/>
            <person name="Bertin P.N."/>
            <person name="Dolla A."/>
        </authorList>
    </citation>
    <scope>NUCLEOTIDE SEQUENCE [LARGE SCALE GENOMIC DNA]</scope>
    <source>
        <strain evidence="3">Lam5 / DSM 18033</strain>
    </source>
</reference>
<dbReference type="eggNOG" id="COG1688">
    <property type="taxonomic scope" value="Bacteria"/>
</dbReference>
<dbReference type="Proteomes" id="UP000009315">
    <property type="component" value="Unassembled WGS sequence"/>
</dbReference>
<evidence type="ECO:0000313" key="3">
    <source>
        <dbReference type="Proteomes" id="UP000009315"/>
    </source>
</evidence>
<dbReference type="EMBL" id="CAOS01000004">
    <property type="protein sequence ID" value="CCO07699.1"/>
    <property type="molecule type" value="Genomic_DNA"/>
</dbReference>
<dbReference type="InterPro" id="IPR013422">
    <property type="entry name" value="CRISPR-assoc_prot_Cas5_N"/>
</dbReference>
<protein>
    <submittedName>
        <fullName evidence="2">CRISPR-associated protein Cas5</fullName>
    </submittedName>
</protein>
<evidence type="ECO:0000256" key="1">
    <source>
        <dbReference type="ARBA" id="ARBA00023118"/>
    </source>
</evidence>
<dbReference type="GO" id="GO:0043571">
    <property type="term" value="P:maintenance of CRISPR repeat elements"/>
    <property type="evidence" value="ECO:0007669"/>
    <property type="project" value="InterPro"/>
</dbReference>
<dbReference type="RefSeq" id="WP_008410699.1">
    <property type="nucleotide sequence ID" value="NZ_CAOS01000004.1"/>
</dbReference>
<organism evidence="2 3">
    <name type="scientific">Desulforamulus hydrothermalis Lam5 = DSM 18033</name>
    <dbReference type="NCBI Taxonomy" id="1121428"/>
    <lineage>
        <taxon>Bacteria</taxon>
        <taxon>Bacillati</taxon>
        <taxon>Bacillota</taxon>
        <taxon>Clostridia</taxon>
        <taxon>Eubacteriales</taxon>
        <taxon>Peptococcaceae</taxon>
        <taxon>Desulforamulus</taxon>
    </lineage>
</organism>
<keyword evidence="3" id="KW-1185">Reference proteome</keyword>
<evidence type="ECO:0000313" key="2">
    <source>
        <dbReference type="EMBL" id="CCO07699.1"/>
    </source>
</evidence>
<sequence>MASLEKVLKIKISALTSSFRYPFVMIGRLPTYVMPPPATIYGNLCGVLGEWFDPSGLEFAYTFSHRGIGEDVELAHVLEVSTGKKDKKLGNLPKNVEGSLNPQKRQFLLKPNMTLYLRGPHHLLEHLKAGFLSPRFAYLLGRSQDLATCHSVEYIELFESNRAFFSHTLLPWRLRQYVLVGEPVHMPMVINYHKMREPAFERYLQITDKALRIFGEGLEEDIISRSEFNNLLIDKTEKKTFLGRELYRGLWFHPIKGIDQNV</sequence>
<dbReference type="STRING" id="1121428.DESHY_120063"/>
<comment type="caution">
    <text evidence="2">The sequence shown here is derived from an EMBL/GenBank/DDBJ whole genome shotgun (WGS) entry which is preliminary data.</text>
</comment>
<dbReference type="InterPro" id="IPR021124">
    <property type="entry name" value="CRISPR-assoc_prot_Cas5"/>
</dbReference>